<dbReference type="Gene3D" id="3.40.50.150">
    <property type="entry name" value="Vaccinia Virus protein VP39"/>
    <property type="match status" value="1"/>
</dbReference>
<dbReference type="SUPFAM" id="SSF53335">
    <property type="entry name" value="S-adenosyl-L-methionine-dependent methyltransferases"/>
    <property type="match status" value="1"/>
</dbReference>
<reference evidence="3 4" key="1">
    <citation type="journal article" date="2016" name="Nat. Commun.">
        <title>Thousands of microbial genomes shed light on interconnected biogeochemical processes in an aquifer system.</title>
        <authorList>
            <person name="Anantharaman K."/>
            <person name="Brown C.T."/>
            <person name="Hug L.A."/>
            <person name="Sharon I."/>
            <person name="Castelle C.J."/>
            <person name="Probst A.J."/>
            <person name="Thomas B.C."/>
            <person name="Singh A."/>
            <person name="Wilkins M.J."/>
            <person name="Karaoz U."/>
            <person name="Brodie E.L."/>
            <person name="Williams K.H."/>
            <person name="Hubbard S.S."/>
            <person name="Banfield J.F."/>
        </authorList>
    </citation>
    <scope>NUCLEOTIDE SEQUENCE [LARGE SCALE GENOMIC DNA]</scope>
</reference>
<dbReference type="AlphaFoldDB" id="A0A1F7RPK8"/>
<dbReference type="GO" id="GO:0008757">
    <property type="term" value="F:S-adenosylmethionine-dependent methyltransferase activity"/>
    <property type="evidence" value="ECO:0007669"/>
    <property type="project" value="InterPro"/>
</dbReference>
<keyword evidence="1" id="KW-0808">Transferase</keyword>
<evidence type="ECO:0000259" key="2">
    <source>
        <dbReference type="Pfam" id="PF08241"/>
    </source>
</evidence>
<dbReference type="Proteomes" id="UP000178526">
    <property type="component" value="Unassembled WGS sequence"/>
</dbReference>
<protein>
    <recommendedName>
        <fullName evidence="2">Methyltransferase type 11 domain-containing protein</fullName>
    </recommendedName>
</protein>
<proteinExistence type="predicted"/>
<dbReference type="InterPro" id="IPR050447">
    <property type="entry name" value="Erg6_SMT_methyltransf"/>
</dbReference>
<dbReference type="PANTHER" id="PTHR44068">
    <property type="entry name" value="ZGC:194242"/>
    <property type="match status" value="1"/>
</dbReference>
<dbReference type="EMBL" id="MGDB01000001">
    <property type="protein sequence ID" value="OGL43401.1"/>
    <property type="molecule type" value="Genomic_DNA"/>
</dbReference>
<dbReference type="InterPro" id="IPR029063">
    <property type="entry name" value="SAM-dependent_MTases_sf"/>
</dbReference>
<gene>
    <name evidence="3" type="ORF">A2042_07425</name>
</gene>
<dbReference type="Pfam" id="PF08241">
    <property type="entry name" value="Methyltransf_11"/>
    <property type="match status" value="1"/>
</dbReference>
<evidence type="ECO:0000313" key="3">
    <source>
        <dbReference type="EMBL" id="OGL43401.1"/>
    </source>
</evidence>
<dbReference type="InterPro" id="IPR013216">
    <property type="entry name" value="Methyltransf_11"/>
</dbReference>
<feature type="domain" description="Methyltransferase type 11" evidence="2">
    <location>
        <begin position="56"/>
        <end position="152"/>
    </location>
</feature>
<accession>A0A1F7RPK8</accession>
<dbReference type="PANTHER" id="PTHR44068:SF11">
    <property type="entry name" value="GERANYL DIPHOSPHATE 2-C-METHYLTRANSFERASE"/>
    <property type="match status" value="1"/>
</dbReference>
<evidence type="ECO:0000313" key="4">
    <source>
        <dbReference type="Proteomes" id="UP000178526"/>
    </source>
</evidence>
<dbReference type="CDD" id="cd02440">
    <property type="entry name" value="AdoMet_MTases"/>
    <property type="match status" value="1"/>
</dbReference>
<organism evidence="3 4">
    <name type="scientific">Candidatus Schekmanbacteria bacterium GWA2_38_11</name>
    <dbReference type="NCBI Taxonomy" id="1817876"/>
    <lineage>
        <taxon>Bacteria</taxon>
        <taxon>Candidatus Schekmaniibacteriota</taxon>
    </lineage>
</organism>
<name>A0A1F7RPK8_9BACT</name>
<comment type="caution">
    <text evidence="3">The sequence shown here is derived from an EMBL/GenBank/DDBJ whole genome shotgun (WGS) entry which is preliminary data.</text>
</comment>
<sequence length="256" mass="29558">MKNDLKEIEQRESHFYDSIYNTYDPSSQIVNINQINWPPFNFVLDYLGDLRGKRVLDCGCGIGWCSVVFALKGAEVFAFDLSEKGIEGTKRLAEKNGMSRKIKAEVMSVYELEYPDNFFDIVFGNAFLHHIDVQKGGKEISRVLKKNGIALFIENSANNKLLMWTRRNLLGKFGSKRFGTEDEMPLSEKEIKTFGSFFKKTDPHYPNFVFFQLLSHHWILKGEILEKTLKGFDNLIVKIIPNLSKYSFEQVAVFLK</sequence>
<evidence type="ECO:0000256" key="1">
    <source>
        <dbReference type="ARBA" id="ARBA00022679"/>
    </source>
</evidence>